<dbReference type="Proteomes" id="UP000196531">
    <property type="component" value="Unassembled WGS sequence"/>
</dbReference>
<sequence length="195" mass="22267">MKSSILVLLLSLVFVSCETIDGSLETFSDINLKGKRGKVTTLNEGVYSAKIKLKSKRKMKLVIGDDSFIFAIPRGTKFPTENGEIKLSSADVKQAYDVFGSIKTDVEHGSVRRDRESCSWDEPYTVCERNSDGEVTCRTEYRTRYGWKEVRYHIDIIDKRLSVELLAPGSDSIEGKFYGQERYAHKVYNYEGRCY</sequence>
<dbReference type="EMBL" id="MAAO01000002">
    <property type="protein sequence ID" value="OUR99832.1"/>
    <property type="molecule type" value="Genomic_DNA"/>
</dbReference>
<reference evidence="2" key="1">
    <citation type="journal article" date="2017" name="Proc. Natl. Acad. Sci. U.S.A.">
        <title>Simulation of Deepwater Horizon oil plume reveals substrate specialization within a complex community of hydrocarbon-degraders.</title>
        <authorList>
            <person name="Hu P."/>
            <person name="Dubinsky E.A."/>
            <person name="Probst A.J."/>
            <person name="Wang J."/>
            <person name="Sieber C.M.K."/>
            <person name="Tom L.M."/>
            <person name="Gardinali P."/>
            <person name="Banfield J.F."/>
            <person name="Atlas R.M."/>
            <person name="Andersen G.L."/>
        </authorList>
    </citation>
    <scope>NUCLEOTIDE SEQUENCE [LARGE SCALE GENOMIC DNA]</scope>
</reference>
<protein>
    <recommendedName>
        <fullName evidence="3">Lipoprotein</fullName>
    </recommendedName>
</protein>
<evidence type="ECO:0008006" key="3">
    <source>
        <dbReference type="Google" id="ProtNLM"/>
    </source>
</evidence>
<evidence type="ECO:0000313" key="1">
    <source>
        <dbReference type="EMBL" id="OUR99832.1"/>
    </source>
</evidence>
<organism evidence="1 2">
    <name type="scientific">Halobacteriovorax marinus</name>
    <dbReference type="NCBI Taxonomy" id="97084"/>
    <lineage>
        <taxon>Bacteria</taxon>
        <taxon>Pseudomonadati</taxon>
        <taxon>Bdellovibrionota</taxon>
        <taxon>Bacteriovoracia</taxon>
        <taxon>Bacteriovoracales</taxon>
        <taxon>Halobacteriovoraceae</taxon>
        <taxon>Halobacteriovorax</taxon>
    </lineage>
</organism>
<dbReference type="AlphaFoldDB" id="A0A1Y5FCB1"/>
<dbReference type="PROSITE" id="PS51257">
    <property type="entry name" value="PROKAR_LIPOPROTEIN"/>
    <property type="match status" value="1"/>
</dbReference>
<evidence type="ECO:0000313" key="2">
    <source>
        <dbReference type="Proteomes" id="UP000196531"/>
    </source>
</evidence>
<gene>
    <name evidence="1" type="ORF">A9Q84_02045</name>
</gene>
<comment type="caution">
    <text evidence="1">The sequence shown here is derived from an EMBL/GenBank/DDBJ whole genome shotgun (WGS) entry which is preliminary data.</text>
</comment>
<name>A0A1Y5FCB1_9BACT</name>
<proteinExistence type="predicted"/>
<accession>A0A1Y5FCB1</accession>